<dbReference type="STRING" id="1208919.CDSE_0702"/>
<comment type="pathway">
    <text evidence="1 12">Cofactor biosynthesis; pyridoxine 5'-phosphate biosynthesis; pyridoxine 5'-phosphate from D-erythrose 4-phosphate: step 3/5.</text>
</comment>
<feature type="binding site" evidence="12">
    <location>
        <position position="187"/>
    </location>
    <ligand>
        <name>pyridoxal 5'-phosphate</name>
        <dbReference type="ChEBI" id="CHEBI:597326"/>
    </ligand>
</feature>
<dbReference type="PANTHER" id="PTHR43247">
    <property type="entry name" value="PHOSPHOSERINE AMINOTRANSFERASE"/>
    <property type="match status" value="1"/>
</dbReference>
<dbReference type="SUPFAM" id="SSF53383">
    <property type="entry name" value="PLP-dependent transferases"/>
    <property type="match status" value="1"/>
</dbReference>
<dbReference type="FunFam" id="3.90.1150.10:FF:000006">
    <property type="entry name" value="Phosphoserine aminotransferase"/>
    <property type="match status" value="1"/>
</dbReference>
<comment type="cofactor">
    <cofactor evidence="12">
        <name>pyridoxal 5'-phosphate</name>
        <dbReference type="ChEBI" id="CHEBI:597326"/>
    </cofactor>
    <text evidence="12">Binds 1 pyridoxal phosphate per subunit.</text>
</comment>
<feature type="binding site" evidence="12">
    <location>
        <position position="42"/>
    </location>
    <ligand>
        <name>L-glutamate</name>
        <dbReference type="ChEBI" id="CHEBI:29985"/>
    </ligand>
</feature>
<dbReference type="PIRSF" id="PIRSF000525">
    <property type="entry name" value="SerC"/>
    <property type="match status" value="1"/>
</dbReference>
<dbReference type="HAMAP" id="MF_00160">
    <property type="entry name" value="SerC_aminotrans_5"/>
    <property type="match status" value="1"/>
</dbReference>
<evidence type="ECO:0000256" key="9">
    <source>
        <dbReference type="ARBA" id="ARBA00023299"/>
    </source>
</evidence>
<sequence length="375" mass="42459">MSQIWNFSSGPATLPRMVLEKISSELMSWDNKGISVLEMSHRSNYFADICYEAEKDLRDLLNLSSDYAVIFSHAGGHAANSFIPMNLIERTSKRNADFIVSGHWSDVSFRESKKYGNVRVIADNNSLYSKNGNLYNPRRWMPSLETWDFSKVSSYVYLCSNETIDGIEFCEWPNLLDYSVDSELVVDASSNLLTRPMFIEKVGIIFACAQKNLGIAGLTLVIIKKDLLGFYSSICPSSFNYTNLAKTNSLYSTPPIFAIYVAGLMFKWLKFKGGLQSVAEENYQKSETIYNYIDSTDFYNNNVETSVRSKVNIPFVLHDACLNDIFLSEAEESGFINLNGHRSVGGMRASIYNSMPMSAVQSLINYMREFERVYG</sequence>
<dbReference type="Pfam" id="PF00266">
    <property type="entry name" value="Aminotran_5"/>
    <property type="match status" value="1"/>
</dbReference>
<comment type="subcellular location">
    <subcellularLocation>
        <location evidence="12">Cytoplasm</location>
    </subcellularLocation>
</comment>
<reference evidence="14 15" key="1">
    <citation type="journal article" date="2013" name="Genome Biol. Evol.">
        <title>Genome evolution and phylogenomic analysis of candidatus kinetoplastibacterium, the betaproteobacterial endosymbionts of strigomonas and angomonas.</title>
        <authorList>
            <person name="Alves J.M."/>
            <person name="Serrano M.G."/>
            <person name="Maia da Silva F."/>
            <person name="Voegtly L.J."/>
            <person name="Matveyev A.V."/>
            <person name="Teixeira M.M."/>
            <person name="Camargo E.P."/>
            <person name="Buck G.A."/>
        </authorList>
    </citation>
    <scope>NUCLEOTIDE SEQUENCE [LARGE SCALE GENOMIC DNA]</scope>
    <source>
        <strain evidence="14 15">TCC079E</strain>
    </source>
</reference>
<comment type="caution">
    <text evidence="12">Lacks conserved residue(s) required for the propagation of feature annotation.</text>
</comment>
<dbReference type="GO" id="GO:0030170">
    <property type="term" value="F:pyridoxal phosphate binding"/>
    <property type="evidence" value="ECO:0007669"/>
    <property type="project" value="UniProtKB-UniRule"/>
</dbReference>
<feature type="binding site" evidence="12">
    <location>
        <position position="210"/>
    </location>
    <ligand>
        <name>pyridoxal 5'-phosphate</name>
        <dbReference type="ChEBI" id="CHEBI:597326"/>
    </ligand>
</feature>
<dbReference type="InterPro" id="IPR020578">
    <property type="entry name" value="Aminotrans_V_PyrdxlP_BS"/>
</dbReference>
<dbReference type="FunFam" id="3.40.640.10:FF:000010">
    <property type="entry name" value="Phosphoserine aminotransferase"/>
    <property type="match status" value="1"/>
</dbReference>
<keyword evidence="5 12" id="KW-0028">Amino-acid biosynthesis</keyword>
<comment type="catalytic activity">
    <reaction evidence="10 12">
        <text>4-(phosphooxy)-L-threonine + 2-oxoglutarate = (R)-3-hydroxy-2-oxo-4-phosphooxybutanoate + L-glutamate</text>
        <dbReference type="Rhea" id="RHEA:16573"/>
        <dbReference type="ChEBI" id="CHEBI:16810"/>
        <dbReference type="ChEBI" id="CHEBI:29985"/>
        <dbReference type="ChEBI" id="CHEBI:58452"/>
        <dbReference type="ChEBI" id="CHEBI:58538"/>
        <dbReference type="EC" id="2.6.1.52"/>
    </reaction>
</comment>
<feature type="modified residue" description="N6-(pyridoxal phosphate)lysine" evidence="12">
    <location>
        <position position="211"/>
    </location>
</feature>
<evidence type="ECO:0000256" key="12">
    <source>
        <dbReference type="HAMAP-Rule" id="MF_00160"/>
    </source>
</evidence>
<feature type="binding site" evidence="12">
    <location>
        <position position="104"/>
    </location>
    <ligand>
        <name>pyridoxal 5'-phosphate</name>
        <dbReference type="ChEBI" id="CHEBI:597326"/>
    </ligand>
</feature>
<keyword evidence="9 12" id="KW-0718">Serine biosynthesis</keyword>
<dbReference type="PANTHER" id="PTHR43247:SF1">
    <property type="entry name" value="PHOSPHOSERINE AMINOTRANSFERASE"/>
    <property type="match status" value="1"/>
</dbReference>
<evidence type="ECO:0000256" key="5">
    <source>
        <dbReference type="ARBA" id="ARBA00022605"/>
    </source>
</evidence>
<keyword evidence="4 12" id="KW-0032">Aminotransferase</keyword>
<dbReference type="InterPro" id="IPR015421">
    <property type="entry name" value="PyrdxlP-dep_Trfase_major"/>
</dbReference>
<dbReference type="GO" id="GO:0006564">
    <property type="term" value="P:L-serine biosynthetic process"/>
    <property type="evidence" value="ECO:0007669"/>
    <property type="project" value="UniProtKB-UniRule"/>
</dbReference>
<name>M1LS60_9PROT</name>
<evidence type="ECO:0000256" key="10">
    <source>
        <dbReference type="ARBA" id="ARBA00047630"/>
    </source>
</evidence>
<keyword evidence="7 12" id="KW-0663">Pyridoxal phosphate</keyword>
<dbReference type="GO" id="GO:0008615">
    <property type="term" value="P:pyridoxine biosynthetic process"/>
    <property type="evidence" value="ECO:0007669"/>
    <property type="project" value="UniProtKB-UniRule"/>
</dbReference>
<comment type="function">
    <text evidence="12">Catalyzes the reversible conversion of 3-phosphohydroxypyruvate to phosphoserine and of 3-hydroxy-2-oxo-4-phosphonooxybutanoate to phosphohydroxythreonine.</text>
</comment>
<evidence type="ECO:0000313" key="14">
    <source>
        <dbReference type="EMBL" id="AGF46981.1"/>
    </source>
</evidence>
<feature type="binding site" evidence="12">
    <location>
        <position position="9"/>
    </location>
    <ligand>
        <name>L-glutamate</name>
        <dbReference type="ChEBI" id="CHEBI:29985"/>
    </ligand>
</feature>
<organism evidence="14 15">
    <name type="scientific">Candidatus Kinetoplastidibacterium desouzai TCC079E</name>
    <dbReference type="NCBI Taxonomy" id="1208919"/>
    <lineage>
        <taxon>Bacteria</taxon>
        <taxon>Pseudomonadati</taxon>
        <taxon>Pseudomonadota</taxon>
        <taxon>Betaproteobacteria</taxon>
        <taxon>Candidatus Kinetoplastidibacterium</taxon>
    </lineage>
</organism>
<dbReference type="Gene3D" id="3.40.640.10">
    <property type="entry name" value="Type I PLP-dependent aspartate aminotransferase-like (Major domain)"/>
    <property type="match status" value="1"/>
</dbReference>
<comment type="subunit">
    <text evidence="12">Homodimer.</text>
</comment>
<keyword evidence="8 12" id="KW-0664">Pyridoxine biosynthesis</keyword>
<dbReference type="PATRIC" id="fig|1208919.3.peg.419"/>
<dbReference type="InterPro" id="IPR000192">
    <property type="entry name" value="Aminotrans_V_dom"/>
</dbReference>
<evidence type="ECO:0000256" key="11">
    <source>
        <dbReference type="ARBA" id="ARBA00049007"/>
    </source>
</evidence>
<dbReference type="eggNOG" id="COG1932">
    <property type="taxonomic scope" value="Bacteria"/>
</dbReference>
<keyword evidence="6 12" id="KW-0808">Transferase</keyword>
<feature type="domain" description="Aminotransferase class V" evidence="13">
    <location>
        <begin position="4"/>
        <end position="363"/>
    </location>
</feature>
<evidence type="ECO:0000259" key="13">
    <source>
        <dbReference type="Pfam" id="PF00266"/>
    </source>
</evidence>
<evidence type="ECO:0000256" key="7">
    <source>
        <dbReference type="ARBA" id="ARBA00022898"/>
    </source>
</evidence>
<dbReference type="KEGG" id="kde:CDSE_0702"/>
<dbReference type="AlphaFoldDB" id="M1LS60"/>
<keyword evidence="12" id="KW-0963">Cytoplasm</keyword>
<comment type="pathway">
    <text evidence="2 12">Amino-acid biosynthesis; L-serine biosynthesis; L-serine from 3-phospho-D-glycerate: step 2/3.</text>
</comment>
<dbReference type="Proteomes" id="UP000011547">
    <property type="component" value="Chromosome"/>
</dbReference>
<dbReference type="OrthoDB" id="9809412at2"/>
<evidence type="ECO:0000256" key="3">
    <source>
        <dbReference type="ARBA" id="ARBA00006904"/>
    </source>
</evidence>
<dbReference type="HOGENOM" id="CLU_034866_0_2_4"/>
<gene>
    <name evidence="12" type="primary">serC</name>
    <name evidence="14" type="ORF">CDSE_0702</name>
</gene>
<dbReference type="Gene3D" id="3.90.1150.10">
    <property type="entry name" value="Aspartate Aminotransferase, domain 1"/>
    <property type="match status" value="1"/>
</dbReference>
<proteinExistence type="inferred from homology"/>
<keyword evidence="15" id="KW-1185">Reference proteome</keyword>
<dbReference type="UniPathway" id="UPA00135">
    <property type="reaction ID" value="UER00197"/>
</dbReference>
<evidence type="ECO:0000256" key="1">
    <source>
        <dbReference type="ARBA" id="ARBA00004915"/>
    </source>
</evidence>
<dbReference type="InterPro" id="IPR015422">
    <property type="entry name" value="PyrdxlP-dep_Trfase_small"/>
</dbReference>
<dbReference type="EC" id="2.6.1.52" evidence="12"/>
<evidence type="ECO:0000256" key="6">
    <source>
        <dbReference type="ARBA" id="ARBA00022679"/>
    </source>
</evidence>
<evidence type="ECO:0000256" key="8">
    <source>
        <dbReference type="ARBA" id="ARBA00023096"/>
    </source>
</evidence>
<evidence type="ECO:0000256" key="4">
    <source>
        <dbReference type="ARBA" id="ARBA00022576"/>
    </source>
</evidence>
<dbReference type="RefSeq" id="WP_015396392.1">
    <property type="nucleotide sequence ID" value="NC_020294.1"/>
</dbReference>
<dbReference type="InterPro" id="IPR015424">
    <property type="entry name" value="PyrdxlP-dep_Trfase"/>
</dbReference>
<dbReference type="NCBIfam" id="NF003764">
    <property type="entry name" value="PRK05355.1"/>
    <property type="match status" value="1"/>
</dbReference>
<dbReference type="UniPathway" id="UPA00244">
    <property type="reaction ID" value="UER00311"/>
</dbReference>
<dbReference type="GO" id="GO:0004648">
    <property type="term" value="F:O-phospho-L-serine:2-oxoglutarate aminotransferase activity"/>
    <property type="evidence" value="ECO:0007669"/>
    <property type="project" value="UniProtKB-UniRule"/>
</dbReference>
<feature type="binding site" evidence="12">
    <location>
        <position position="163"/>
    </location>
    <ligand>
        <name>pyridoxal 5'-phosphate</name>
        <dbReference type="ChEBI" id="CHEBI:597326"/>
    </ligand>
</feature>
<evidence type="ECO:0000313" key="15">
    <source>
        <dbReference type="Proteomes" id="UP000011547"/>
    </source>
</evidence>
<evidence type="ECO:0000256" key="2">
    <source>
        <dbReference type="ARBA" id="ARBA00005099"/>
    </source>
</evidence>
<comment type="catalytic activity">
    <reaction evidence="11 12">
        <text>O-phospho-L-serine + 2-oxoglutarate = 3-phosphooxypyruvate + L-glutamate</text>
        <dbReference type="Rhea" id="RHEA:14329"/>
        <dbReference type="ChEBI" id="CHEBI:16810"/>
        <dbReference type="ChEBI" id="CHEBI:18110"/>
        <dbReference type="ChEBI" id="CHEBI:29985"/>
        <dbReference type="ChEBI" id="CHEBI:57524"/>
        <dbReference type="EC" id="2.6.1.52"/>
    </reaction>
</comment>
<dbReference type="EMBL" id="CP003803">
    <property type="protein sequence ID" value="AGF46981.1"/>
    <property type="molecule type" value="Genomic_DNA"/>
</dbReference>
<dbReference type="GO" id="GO:0005737">
    <property type="term" value="C:cytoplasm"/>
    <property type="evidence" value="ECO:0007669"/>
    <property type="project" value="UniProtKB-SubCell"/>
</dbReference>
<protein>
    <recommendedName>
        <fullName evidence="12">Phosphoserine aminotransferase</fullName>
        <ecNumber evidence="12">2.6.1.52</ecNumber>
    </recommendedName>
    <alternativeName>
        <fullName evidence="12">Phosphohydroxythreonine aminotransferase</fullName>
        <shortName evidence="12">PSAT</shortName>
    </alternativeName>
</protein>
<comment type="similarity">
    <text evidence="3 12">Belongs to the class-V pyridoxal-phosphate-dependent aminotransferase family. SerC subfamily.</text>
</comment>
<dbReference type="InterPro" id="IPR022278">
    <property type="entry name" value="Pser_aminoTfrase"/>
</dbReference>
<accession>M1LS60</accession>
<dbReference type="PROSITE" id="PS00595">
    <property type="entry name" value="AA_TRANSFER_CLASS_5"/>
    <property type="match status" value="1"/>
</dbReference>